<organism evidence="7 8">
    <name type="scientific">Halobacillus litoralis</name>
    <dbReference type="NCBI Taxonomy" id="45668"/>
    <lineage>
        <taxon>Bacteria</taxon>
        <taxon>Bacillati</taxon>
        <taxon>Bacillota</taxon>
        <taxon>Bacilli</taxon>
        <taxon>Bacillales</taxon>
        <taxon>Bacillaceae</taxon>
        <taxon>Halobacillus</taxon>
    </lineage>
</organism>
<reference evidence="7 8" key="1">
    <citation type="submission" date="2019-11" db="EMBL/GenBank/DDBJ databases">
        <title>Genome sequences of 17 halophilic strains isolated from different environments.</title>
        <authorList>
            <person name="Furrow R.E."/>
        </authorList>
    </citation>
    <scope>NUCLEOTIDE SEQUENCE [LARGE SCALE GENOMIC DNA]</scope>
    <source>
        <strain evidence="7 8">22511_23_Filter</strain>
    </source>
</reference>
<evidence type="ECO:0000313" key="8">
    <source>
        <dbReference type="Proteomes" id="UP000460949"/>
    </source>
</evidence>
<evidence type="ECO:0000256" key="4">
    <source>
        <dbReference type="ARBA" id="ARBA00022833"/>
    </source>
</evidence>
<name>A0A845DNE3_9BACI</name>
<dbReference type="SMART" id="SM00232">
    <property type="entry name" value="JAB_MPN"/>
    <property type="match status" value="1"/>
</dbReference>
<sequence length="137" mass="15484">MEWVEVRIAQQLYQQMVDHGYTSLPNEACGMASGKDGQIEQVWPLVNERPSPHRFFVSKSIVFSTLEAIEQSGQQVLAIYHTHPGTAPVPSSYDLQSHPDTKVKMLIISYKFTPPHSACYSVLSGRYVKHPFHIGDR</sequence>
<gene>
    <name evidence="7" type="ORF">GLW04_03905</name>
</gene>
<dbReference type="GO" id="GO:0008270">
    <property type="term" value="F:zinc ion binding"/>
    <property type="evidence" value="ECO:0007669"/>
    <property type="project" value="TreeGrafter"/>
</dbReference>
<comment type="caution">
    <text evidence="7">The sequence shown here is derived from an EMBL/GenBank/DDBJ whole genome shotgun (WGS) entry which is preliminary data.</text>
</comment>
<keyword evidence="3" id="KW-0378">Hydrolase</keyword>
<evidence type="ECO:0000256" key="5">
    <source>
        <dbReference type="ARBA" id="ARBA00023049"/>
    </source>
</evidence>
<keyword evidence="2" id="KW-0479">Metal-binding</keyword>
<feature type="domain" description="JAB1/MPN/MOV34 metalloenzyme" evidence="6">
    <location>
        <begin position="5"/>
        <end position="132"/>
    </location>
</feature>
<dbReference type="AlphaFoldDB" id="A0A845DNE3"/>
<proteinExistence type="predicted"/>
<evidence type="ECO:0000256" key="3">
    <source>
        <dbReference type="ARBA" id="ARBA00022801"/>
    </source>
</evidence>
<dbReference type="PANTHER" id="PTHR34858">
    <property type="entry name" value="CYSO-CYSTEINE PEPTIDASE"/>
    <property type="match status" value="1"/>
</dbReference>
<dbReference type="Gene3D" id="3.40.140.10">
    <property type="entry name" value="Cytidine Deaminase, domain 2"/>
    <property type="match status" value="1"/>
</dbReference>
<keyword evidence="1" id="KW-0645">Protease</keyword>
<dbReference type="Pfam" id="PF14464">
    <property type="entry name" value="Prok-JAB"/>
    <property type="match status" value="1"/>
</dbReference>
<dbReference type="RefSeq" id="WP_160835447.1">
    <property type="nucleotide sequence ID" value="NZ_WMET01000001.1"/>
</dbReference>
<dbReference type="GO" id="GO:0008235">
    <property type="term" value="F:metalloexopeptidase activity"/>
    <property type="evidence" value="ECO:0007669"/>
    <property type="project" value="TreeGrafter"/>
</dbReference>
<dbReference type="Proteomes" id="UP000460949">
    <property type="component" value="Unassembled WGS sequence"/>
</dbReference>
<evidence type="ECO:0000259" key="6">
    <source>
        <dbReference type="SMART" id="SM00232"/>
    </source>
</evidence>
<dbReference type="InterPro" id="IPR000555">
    <property type="entry name" value="JAMM/MPN+_dom"/>
</dbReference>
<protein>
    <recommendedName>
        <fullName evidence="6">JAB1/MPN/MOV34 metalloenzyme domain-containing protein</fullName>
    </recommendedName>
</protein>
<evidence type="ECO:0000313" key="7">
    <source>
        <dbReference type="EMBL" id="MYL19020.1"/>
    </source>
</evidence>
<accession>A0A845DNE3</accession>
<dbReference type="SUPFAM" id="SSF102712">
    <property type="entry name" value="JAB1/MPN domain"/>
    <property type="match status" value="1"/>
</dbReference>
<dbReference type="GO" id="GO:0006508">
    <property type="term" value="P:proteolysis"/>
    <property type="evidence" value="ECO:0007669"/>
    <property type="project" value="UniProtKB-KW"/>
</dbReference>
<evidence type="ECO:0000256" key="1">
    <source>
        <dbReference type="ARBA" id="ARBA00022670"/>
    </source>
</evidence>
<keyword evidence="4" id="KW-0862">Zinc</keyword>
<dbReference type="CDD" id="cd08070">
    <property type="entry name" value="MPN_like"/>
    <property type="match status" value="1"/>
</dbReference>
<keyword evidence="5" id="KW-0482">Metalloprotease</keyword>
<dbReference type="InterPro" id="IPR028090">
    <property type="entry name" value="JAB_dom_prok"/>
</dbReference>
<dbReference type="PANTHER" id="PTHR34858:SF1">
    <property type="entry name" value="CYSO-CYSTEINE PEPTIDASE"/>
    <property type="match status" value="1"/>
</dbReference>
<dbReference type="InterPro" id="IPR051929">
    <property type="entry name" value="VirAsm_ModProt"/>
</dbReference>
<dbReference type="EMBL" id="WMET01000001">
    <property type="protein sequence ID" value="MYL19020.1"/>
    <property type="molecule type" value="Genomic_DNA"/>
</dbReference>
<evidence type="ECO:0000256" key="2">
    <source>
        <dbReference type="ARBA" id="ARBA00022723"/>
    </source>
</evidence>